<feature type="domain" description="C2H2-type" evidence="8">
    <location>
        <begin position="303"/>
        <end position="330"/>
    </location>
</feature>
<keyword evidence="4" id="KW-0862">Zinc</keyword>
<dbReference type="GO" id="GO:0000976">
    <property type="term" value="F:transcription cis-regulatory region binding"/>
    <property type="evidence" value="ECO:0007669"/>
    <property type="project" value="TreeGrafter"/>
</dbReference>
<keyword evidence="6" id="KW-0804">Transcription</keyword>
<evidence type="ECO:0000256" key="7">
    <source>
        <dbReference type="SAM" id="MobiDB-lite"/>
    </source>
</evidence>
<feature type="domain" description="C2H2-type" evidence="8">
    <location>
        <begin position="591"/>
        <end position="618"/>
    </location>
</feature>
<proteinExistence type="predicted"/>
<evidence type="ECO:0000256" key="6">
    <source>
        <dbReference type="ARBA" id="ARBA00023163"/>
    </source>
</evidence>
<sequence>MIWQSVTGEYELQRPTNKSKLYNFFHSPAFYHERMAASEYNFVTVIGDDSVRGHDDGDGDDDDVGGPIIDYKENDDWNAVVAFATDDDEHGDASSPDGATCLGTYLSNGGTVVDAATGIALTEEELKALNVPLKTTGVTLLSPTSTTSSMSSTSSITSGPGATITLTDNSGNLEGDGLTREQLDLISKIMRQTKQTTAQVTVSSPTSSQSYKIDTNPQPAVVANQQQQQQQAPRPRTWNMQLLNSSQNVAITVDEITTDSSASGEAASVVTTKVKEEEIDIDLSNAMSNPQLFNLVKIDQKPVECNLCHRKFKNVPALNGHMRLHGGYFKKDPETKKSEKKENNGPPLQTASIGVRALIEEKIISKRSKDLNKVGWRWGDASSPDGATCLGTYLSNGGTVVDAATGIALTEEELKALNVPLKTTGVTLLSPTSTTSSMSSTSSITSGPGATITLTDNSGNLEGDGLTREQLDLISKIMRQTKQTTAQVTVSSPTSSQSYKIDTNPQPAVVANQQQQQQQAPRPRTWNMQLLNSSQNVAITVDEITTDSSASGEAASVVTTKVKEEEIDIDLSNAMSNPQLFNLVKIDQKPVECNLCHRKFKNVPALNGHMRLHGGYFKKDPETKKSEKKENNGPPLQTASIGVRALIEEKIISKRSKDLNKHKRTNDNVECWMKE</sequence>
<dbReference type="PANTHER" id="PTHR45988">
    <property type="entry name" value="C2H2 TYPE ZINC FINGER TRANSCRIPTION FACTOR FAMILY-RELATED"/>
    <property type="match status" value="1"/>
</dbReference>
<keyword evidence="3" id="KW-0863">Zinc-finger</keyword>
<dbReference type="Gene3D" id="3.30.160.60">
    <property type="entry name" value="Classic Zinc Finger"/>
    <property type="match status" value="2"/>
</dbReference>
<evidence type="ECO:0000256" key="5">
    <source>
        <dbReference type="ARBA" id="ARBA00023015"/>
    </source>
</evidence>
<keyword evidence="2" id="KW-0677">Repeat</keyword>
<evidence type="ECO:0000259" key="8">
    <source>
        <dbReference type="PROSITE" id="PS50157"/>
    </source>
</evidence>
<dbReference type="GO" id="GO:0003700">
    <property type="term" value="F:DNA-binding transcription factor activity"/>
    <property type="evidence" value="ECO:0007669"/>
    <property type="project" value="InterPro"/>
</dbReference>
<accession>A0A1I8MXE8</accession>
<feature type="region of interest" description="Disordered" evidence="7">
    <location>
        <begin position="143"/>
        <end position="162"/>
    </location>
</feature>
<dbReference type="GO" id="GO:0005634">
    <property type="term" value="C:nucleus"/>
    <property type="evidence" value="ECO:0007669"/>
    <property type="project" value="TreeGrafter"/>
</dbReference>
<dbReference type="SMART" id="SM00355">
    <property type="entry name" value="ZnF_C2H2"/>
    <property type="match status" value="2"/>
</dbReference>
<evidence type="ECO:0000256" key="2">
    <source>
        <dbReference type="ARBA" id="ARBA00022737"/>
    </source>
</evidence>
<dbReference type="InterPro" id="IPR044653">
    <property type="entry name" value="AZF1/2/3-like"/>
</dbReference>
<feature type="region of interest" description="Disordered" evidence="7">
    <location>
        <begin position="616"/>
        <end position="639"/>
    </location>
</feature>
<dbReference type="STRING" id="7370.A0A1I8MXE8"/>
<organism evidence="9">
    <name type="scientific">Musca domestica</name>
    <name type="common">House fly</name>
    <dbReference type="NCBI Taxonomy" id="7370"/>
    <lineage>
        <taxon>Eukaryota</taxon>
        <taxon>Metazoa</taxon>
        <taxon>Ecdysozoa</taxon>
        <taxon>Arthropoda</taxon>
        <taxon>Hexapoda</taxon>
        <taxon>Insecta</taxon>
        <taxon>Pterygota</taxon>
        <taxon>Neoptera</taxon>
        <taxon>Endopterygota</taxon>
        <taxon>Diptera</taxon>
        <taxon>Brachycera</taxon>
        <taxon>Muscomorpha</taxon>
        <taxon>Muscoidea</taxon>
        <taxon>Muscidae</taxon>
        <taxon>Musca</taxon>
    </lineage>
</organism>
<evidence type="ECO:0000256" key="1">
    <source>
        <dbReference type="ARBA" id="ARBA00022723"/>
    </source>
</evidence>
<dbReference type="InterPro" id="IPR013087">
    <property type="entry name" value="Znf_C2H2_type"/>
</dbReference>
<dbReference type="EnsemblMetazoa" id="MDOA009399-RB">
    <property type="protein sequence ID" value="MDOA009399-PB"/>
    <property type="gene ID" value="MDOA009399"/>
</dbReference>
<dbReference type="GO" id="GO:0008270">
    <property type="term" value="F:zinc ion binding"/>
    <property type="evidence" value="ECO:0007669"/>
    <property type="project" value="UniProtKB-KW"/>
</dbReference>
<dbReference type="SUPFAM" id="SSF57667">
    <property type="entry name" value="beta-beta-alpha zinc fingers"/>
    <property type="match status" value="1"/>
</dbReference>
<dbReference type="PROSITE" id="PS00028">
    <property type="entry name" value="ZINC_FINGER_C2H2_1"/>
    <property type="match status" value="2"/>
</dbReference>
<dbReference type="VEuPathDB" id="VectorBase:MDOMA2_009546"/>
<dbReference type="AlphaFoldDB" id="A0A1I8MXE8"/>
<dbReference type="VEuPathDB" id="VectorBase:MDOA009399"/>
<keyword evidence="5" id="KW-0805">Transcription regulation</keyword>
<feature type="region of interest" description="Disordered" evidence="7">
    <location>
        <begin position="329"/>
        <end position="349"/>
    </location>
</feature>
<evidence type="ECO:0000256" key="4">
    <source>
        <dbReference type="ARBA" id="ARBA00022833"/>
    </source>
</evidence>
<dbReference type="PROSITE" id="PS50157">
    <property type="entry name" value="ZINC_FINGER_C2H2_2"/>
    <property type="match status" value="2"/>
</dbReference>
<dbReference type="eggNOG" id="KOG1721">
    <property type="taxonomic scope" value="Eukaryota"/>
</dbReference>
<feature type="region of interest" description="Disordered" evidence="7">
    <location>
        <begin position="431"/>
        <end position="450"/>
    </location>
</feature>
<evidence type="ECO:0000313" key="9">
    <source>
        <dbReference type="EnsemblMetazoa" id="MDOA009399-PB"/>
    </source>
</evidence>
<protein>
    <recommendedName>
        <fullName evidence="8">C2H2-type domain-containing protein</fullName>
    </recommendedName>
</protein>
<dbReference type="Pfam" id="PF00096">
    <property type="entry name" value="zf-C2H2"/>
    <property type="match status" value="2"/>
</dbReference>
<name>A0A1I8MXE8_MUSDO</name>
<evidence type="ECO:0000256" key="3">
    <source>
        <dbReference type="ARBA" id="ARBA00022771"/>
    </source>
</evidence>
<reference evidence="9" key="1">
    <citation type="submission" date="2020-05" db="UniProtKB">
        <authorList>
            <consortium name="EnsemblMetazoa"/>
        </authorList>
    </citation>
    <scope>IDENTIFICATION</scope>
    <source>
        <strain evidence="9">Aabys</strain>
    </source>
</reference>
<dbReference type="PANTHER" id="PTHR45988:SF18">
    <property type="entry name" value="C2H2-TYPE ZINC FINGER FAMILY PROTEIN"/>
    <property type="match status" value="1"/>
</dbReference>
<keyword evidence="1" id="KW-0479">Metal-binding</keyword>
<feature type="compositionally biased region" description="Basic and acidic residues" evidence="7">
    <location>
        <begin position="329"/>
        <end position="343"/>
    </location>
</feature>
<feature type="compositionally biased region" description="Basic and acidic residues" evidence="7">
    <location>
        <begin position="617"/>
        <end position="631"/>
    </location>
</feature>
<dbReference type="InterPro" id="IPR036236">
    <property type="entry name" value="Znf_C2H2_sf"/>
</dbReference>